<dbReference type="AlphaFoldDB" id="A0ABC9PDQ9"/>
<comment type="caution">
    <text evidence="1">The sequence shown here is derived from an EMBL/GenBank/DDBJ whole genome shotgun (WGS) entry which is preliminary data.</text>
</comment>
<gene>
    <name evidence="1" type="ORF">HMPREF9390_1734</name>
</gene>
<name>A0ABC9PDQ9_STRSA</name>
<dbReference type="EMBL" id="AEWZ01000004">
    <property type="protein sequence ID" value="EGC23903.1"/>
    <property type="molecule type" value="Genomic_DNA"/>
</dbReference>
<sequence>MFLLQIYLIVEFKIPYYSITNLKNSQTYFLKIKKAFVHFLETKSSKFVEA</sequence>
<reference evidence="1 2" key="1">
    <citation type="submission" date="2011-01" db="EMBL/GenBank/DDBJ databases">
        <authorList>
            <person name="Muzny D."/>
            <person name="Qin X."/>
            <person name="Buhay C."/>
            <person name="Dugan-Rocha S."/>
            <person name="Ding Y."/>
            <person name="Chen G."/>
            <person name="Hawes A."/>
            <person name="Holder M."/>
            <person name="Jhangiani S."/>
            <person name="Johnson A."/>
            <person name="Khan Z."/>
            <person name="Li Z."/>
            <person name="Liu W."/>
            <person name="Liu X."/>
            <person name="Perez L."/>
            <person name="Shen H."/>
            <person name="Wang Q."/>
            <person name="Watt J."/>
            <person name="Xi L."/>
            <person name="Xin Y."/>
            <person name="Zhou J."/>
            <person name="Deng J."/>
            <person name="Jiang H."/>
            <person name="Liu Y."/>
            <person name="Qu J."/>
            <person name="Song X.-Z."/>
            <person name="Zhang L."/>
            <person name="Villasana D."/>
            <person name="Johnson A."/>
            <person name="Liu J."/>
            <person name="Liyanage D."/>
            <person name="Lorensuhewa L."/>
            <person name="Robinson T."/>
            <person name="Song A."/>
            <person name="Song B.-B."/>
            <person name="Dinh H."/>
            <person name="Thornton R."/>
            <person name="Coyle M."/>
            <person name="Francisco L."/>
            <person name="Jackson L."/>
            <person name="Javaid M."/>
            <person name="Korchina V."/>
            <person name="Kovar C."/>
            <person name="Mata R."/>
            <person name="Mathew T."/>
            <person name="Ngo R."/>
            <person name="Nguyen L."/>
            <person name="Nguyen N."/>
            <person name="Okwuonu G."/>
            <person name="Ongeri F."/>
            <person name="Pham C."/>
            <person name="Simmons D."/>
            <person name="Wilczek-Boney K."/>
            <person name="Hale W."/>
            <person name="Jakkamsetti A."/>
            <person name="Pham P."/>
            <person name="Ruth R."/>
            <person name="San Lucas F."/>
            <person name="Warren J."/>
            <person name="Zhang J."/>
            <person name="Zhao Z."/>
            <person name="Zhou C."/>
            <person name="Zhu D."/>
            <person name="Lee S."/>
            <person name="Bess C."/>
            <person name="Blankenburg K."/>
            <person name="Forbes L."/>
            <person name="Fu Q."/>
            <person name="Gubbala S."/>
            <person name="Hirani K."/>
            <person name="Jayaseelan J.C."/>
            <person name="Lara F."/>
            <person name="Munidasa M."/>
            <person name="Palculict T."/>
            <person name="Patil S."/>
            <person name="Pu L.-L."/>
            <person name="Saada N."/>
            <person name="Tang L."/>
            <person name="Weissenberger G."/>
            <person name="Zhu Y."/>
            <person name="Hemphill L."/>
            <person name="Shang Y."/>
            <person name="Youmans B."/>
            <person name="Ayvaz T."/>
            <person name="Ross M."/>
            <person name="Santibanez J."/>
            <person name="Aqrawi P."/>
            <person name="Gross S."/>
            <person name="Joshi V."/>
            <person name="Fowler G."/>
            <person name="Nazareth L."/>
            <person name="Reid J."/>
            <person name="Worley K."/>
            <person name="Petrosino J."/>
            <person name="Highlander S."/>
            <person name="Gibbs R."/>
        </authorList>
    </citation>
    <scope>NUCLEOTIDE SEQUENCE [LARGE SCALE GENOMIC DNA]</scope>
    <source>
        <strain evidence="1 2">SK405</strain>
    </source>
</reference>
<organism evidence="1 2">
    <name type="scientific">Streptococcus sanguinis SK405</name>
    <dbReference type="NCBI Taxonomy" id="888817"/>
    <lineage>
        <taxon>Bacteria</taxon>
        <taxon>Bacillati</taxon>
        <taxon>Bacillota</taxon>
        <taxon>Bacilli</taxon>
        <taxon>Lactobacillales</taxon>
        <taxon>Streptococcaceae</taxon>
        <taxon>Streptococcus</taxon>
    </lineage>
</organism>
<protein>
    <submittedName>
        <fullName evidence="1">Uncharacterized protein</fullName>
    </submittedName>
</protein>
<evidence type="ECO:0000313" key="2">
    <source>
        <dbReference type="Proteomes" id="UP000003857"/>
    </source>
</evidence>
<proteinExistence type="predicted"/>
<dbReference type="Proteomes" id="UP000003857">
    <property type="component" value="Unassembled WGS sequence"/>
</dbReference>
<accession>A0ABC9PDQ9</accession>
<evidence type="ECO:0000313" key="1">
    <source>
        <dbReference type="EMBL" id="EGC23903.1"/>
    </source>
</evidence>